<comment type="subcellular location">
    <subcellularLocation>
        <location evidence="1">Cell membrane</location>
        <topology evidence="1">Multi-pass membrane protein</topology>
    </subcellularLocation>
</comment>
<dbReference type="AlphaFoldDB" id="A0A1G5FN12"/>
<protein>
    <recommendedName>
        <fullName evidence="11">DUF2029 domain-containing protein</fullName>
    </recommendedName>
</protein>
<evidence type="ECO:0000256" key="3">
    <source>
        <dbReference type="ARBA" id="ARBA00022679"/>
    </source>
</evidence>
<dbReference type="OrthoDB" id="582476at2"/>
<dbReference type="EMBL" id="FMVT01000004">
    <property type="protein sequence ID" value="SCY40742.1"/>
    <property type="molecule type" value="Genomic_DNA"/>
</dbReference>
<reference evidence="9 10" key="1">
    <citation type="submission" date="2016-10" db="EMBL/GenBank/DDBJ databases">
        <authorList>
            <person name="de Groot N.N."/>
        </authorList>
    </citation>
    <scope>NUCLEOTIDE SEQUENCE [LARGE SCALE GENOMIC DNA]</scope>
    <source>
        <strain evidence="9 10">CGMCC 1.8925</strain>
    </source>
</reference>
<dbReference type="InterPro" id="IPR018584">
    <property type="entry name" value="GT87"/>
</dbReference>
<keyword evidence="2" id="KW-1003">Cell membrane</keyword>
<evidence type="ECO:0000256" key="1">
    <source>
        <dbReference type="ARBA" id="ARBA00004651"/>
    </source>
</evidence>
<gene>
    <name evidence="9" type="ORF">SAMN05660710_01488</name>
</gene>
<evidence type="ECO:0000256" key="2">
    <source>
        <dbReference type="ARBA" id="ARBA00022475"/>
    </source>
</evidence>
<evidence type="ECO:0000313" key="10">
    <source>
        <dbReference type="Proteomes" id="UP000199502"/>
    </source>
</evidence>
<evidence type="ECO:0000313" key="9">
    <source>
        <dbReference type="EMBL" id="SCY40742.1"/>
    </source>
</evidence>
<sequence>MDAPVTRSPRFPGLPLALLFLTAALGALVLFGILGVGRGGSVFAHDMRYLYGAGAVWLQGASPYDLETFKAAMLALLGVASDSFAYPPNAFPLAAILGSGSPARADLLIGLLNLMALAGLALFVRAAVAAAGDGRDRLLVLVTIAVLVGNPFTAHVFWMGQTTLIAAALVYGAWLCAHRRMDVLAGVLLGLSAFKPQIAFLVGLWFLLDRRWLLLAAAAGATLAASAWPIATGGLAGSWLAWAATLHEYQSTGFNTVTFRHVFGLRSLLAGLGLPAPSLLPAGVAALIGLYLMRRRYDEIWLVNAVLVISFLMLFAHDYDLAPVAVIAAPLLTVARGRPGVLVLLCLLAAVIFFPQRVWQALDLAPAARSRELALLALLGLYLRLCRKPATARAPRAAAPI</sequence>
<evidence type="ECO:0000256" key="8">
    <source>
        <dbReference type="SAM" id="Phobius"/>
    </source>
</evidence>
<accession>A0A1G5FN12</accession>
<feature type="transmembrane region" description="Helical" evidence="8">
    <location>
        <begin position="337"/>
        <end position="354"/>
    </location>
</feature>
<dbReference type="STRING" id="336292.SAMN05660710_01488"/>
<evidence type="ECO:0000256" key="5">
    <source>
        <dbReference type="ARBA" id="ARBA00022989"/>
    </source>
</evidence>
<keyword evidence="3" id="KW-0808">Transferase</keyword>
<feature type="transmembrane region" description="Helical" evidence="8">
    <location>
        <begin position="300"/>
        <end position="317"/>
    </location>
</feature>
<feature type="transmembrane region" description="Helical" evidence="8">
    <location>
        <begin position="183"/>
        <end position="207"/>
    </location>
</feature>
<dbReference type="Proteomes" id="UP000199502">
    <property type="component" value="Unassembled WGS sequence"/>
</dbReference>
<evidence type="ECO:0008006" key="11">
    <source>
        <dbReference type="Google" id="ProtNLM"/>
    </source>
</evidence>
<proteinExistence type="inferred from homology"/>
<comment type="similarity">
    <text evidence="7">Belongs to the glycosyltransferase 87 family.</text>
</comment>
<keyword evidence="4 8" id="KW-0812">Transmembrane</keyword>
<feature type="transmembrane region" description="Helical" evidence="8">
    <location>
        <begin position="16"/>
        <end position="37"/>
    </location>
</feature>
<dbReference type="Pfam" id="PF09594">
    <property type="entry name" value="GT87"/>
    <property type="match status" value="1"/>
</dbReference>
<feature type="transmembrane region" description="Helical" evidence="8">
    <location>
        <begin position="268"/>
        <end position="293"/>
    </location>
</feature>
<evidence type="ECO:0000256" key="6">
    <source>
        <dbReference type="ARBA" id="ARBA00023136"/>
    </source>
</evidence>
<feature type="transmembrane region" description="Helical" evidence="8">
    <location>
        <begin position="212"/>
        <end position="231"/>
    </location>
</feature>
<feature type="transmembrane region" description="Helical" evidence="8">
    <location>
        <begin position="138"/>
        <end position="171"/>
    </location>
</feature>
<name>A0A1G5FN12_9RHOB</name>
<organism evidence="9 10">
    <name type="scientific">Paracoccus tibetensis</name>
    <dbReference type="NCBI Taxonomy" id="336292"/>
    <lineage>
        <taxon>Bacteria</taxon>
        <taxon>Pseudomonadati</taxon>
        <taxon>Pseudomonadota</taxon>
        <taxon>Alphaproteobacteria</taxon>
        <taxon>Rhodobacterales</taxon>
        <taxon>Paracoccaceae</taxon>
        <taxon>Paracoccus</taxon>
    </lineage>
</organism>
<evidence type="ECO:0000256" key="7">
    <source>
        <dbReference type="ARBA" id="ARBA00024033"/>
    </source>
</evidence>
<evidence type="ECO:0000256" key="4">
    <source>
        <dbReference type="ARBA" id="ARBA00022692"/>
    </source>
</evidence>
<keyword evidence="10" id="KW-1185">Reference proteome</keyword>
<dbReference type="GO" id="GO:0016758">
    <property type="term" value="F:hexosyltransferase activity"/>
    <property type="evidence" value="ECO:0007669"/>
    <property type="project" value="InterPro"/>
</dbReference>
<dbReference type="RefSeq" id="WP_090741858.1">
    <property type="nucleotide sequence ID" value="NZ_FMVT01000004.1"/>
</dbReference>
<keyword evidence="5 8" id="KW-1133">Transmembrane helix</keyword>
<dbReference type="GO" id="GO:0005886">
    <property type="term" value="C:plasma membrane"/>
    <property type="evidence" value="ECO:0007669"/>
    <property type="project" value="UniProtKB-SubCell"/>
</dbReference>
<feature type="transmembrane region" description="Helical" evidence="8">
    <location>
        <begin position="107"/>
        <end position="126"/>
    </location>
</feature>
<keyword evidence="6 8" id="KW-0472">Membrane</keyword>